<evidence type="ECO:0008006" key="4">
    <source>
        <dbReference type="Google" id="ProtNLM"/>
    </source>
</evidence>
<dbReference type="Proteomes" id="UP000032544">
    <property type="component" value="Unassembled WGS sequence"/>
</dbReference>
<dbReference type="RefSeq" id="WP_045025633.1">
    <property type="nucleotide sequence ID" value="NZ_JRHC01000001.1"/>
</dbReference>
<dbReference type="InterPro" id="IPR021457">
    <property type="entry name" value="DUF3108"/>
</dbReference>
<protein>
    <recommendedName>
        <fullName evidence="4">DUF3108 domain-containing protein</fullName>
    </recommendedName>
</protein>
<dbReference type="OrthoDB" id="9808473at2"/>
<evidence type="ECO:0000256" key="1">
    <source>
        <dbReference type="SAM" id="SignalP"/>
    </source>
</evidence>
<dbReference type="Pfam" id="PF11306">
    <property type="entry name" value="DUF3108"/>
    <property type="match status" value="1"/>
</dbReference>
<dbReference type="AlphaFoldDB" id="A0A0D8JDZ2"/>
<dbReference type="EMBL" id="JRHC01000001">
    <property type="protein sequence ID" value="KJF44073.1"/>
    <property type="molecule type" value="Genomic_DNA"/>
</dbReference>
<keyword evidence="1" id="KW-0732">Signal</keyword>
<gene>
    <name evidence="2" type="ORF">LH29_00605</name>
</gene>
<comment type="caution">
    <text evidence="2">The sequence shown here is derived from an EMBL/GenBank/DDBJ whole genome shotgun (WGS) entry which is preliminary data.</text>
</comment>
<accession>A0A0D8JDZ2</accession>
<dbReference type="PATRIC" id="fig|1544798.3.peg.123"/>
<sequence length="244" mass="28014">MNKFLSILIVFFLAAQTTVAEDISLKFYLKFSFVKGGEAEMTISDTVFNDRPAIHYHVMGKTTGLANKLYGVYDIYETYVDAETRLPVKTIRNVKEGNYRRYTETFFYHDVDSINSSRSGWRAVPDDLLDLVSVFFYFVHKNPFENLQPGDAVIYPTINADKISDISIQYLRDEKIKTDVGEVDCHVLTPTVRKGKVLEKSDGVRFYLAKKDKVPVYIEFDMQVGSLKTVIKHYKINGVEQSLK</sequence>
<reference evidence="2 3" key="1">
    <citation type="submission" date="2014-09" db="EMBL/GenBank/DDBJ databases">
        <title>Draft Genome Sequence of Draconibacterium sp. JN14CK-3.</title>
        <authorList>
            <person name="Dong C."/>
            <person name="Lai Q."/>
            <person name="Shao Z."/>
        </authorList>
    </citation>
    <scope>NUCLEOTIDE SEQUENCE [LARGE SCALE GENOMIC DNA]</scope>
    <source>
        <strain evidence="2 3">JN14CK-3</strain>
    </source>
</reference>
<evidence type="ECO:0000313" key="2">
    <source>
        <dbReference type="EMBL" id="KJF44073.1"/>
    </source>
</evidence>
<proteinExistence type="predicted"/>
<dbReference type="STRING" id="1544798.LH29_00605"/>
<organism evidence="2 3">
    <name type="scientific">Draconibacterium sediminis</name>
    <dbReference type="NCBI Taxonomy" id="1544798"/>
    <lineage>
        <taxon>Bacteria</taxon>
        <taxon>Pseudomonadati</taxon>
        <taxon>Bacteroidota</taxon>
        <taxon>Bacteroidia</taxon>
        <taxon>Marinilabiliales</taxon>
        <taxon>Prolixibacteraceae</taxon>
        <taxon>Draconibacterium</taxon>
    </lineage>
</organism>
<feature type="chain" id="PRO_5002331247" description="DUF3108 domain-containing protein" evidence="1">
    <location>
        <begin position="21"/>
        <end position="244"/>
    </location>
</feature>
<name>A0A0D8JDZ2_9BACT</name>
<feature type="signal peptide" evidence="1">
    <location>
        <begin position="1"/>
        <end position="20"/>
    </location>
</feature>
<evidence type="ECO:0000313" key="3">
    <source>
        <dbReference type="Proteomes" id="UP000032544"/>
    </source>
</evidence>
<keyword evidence="3" id="KW-1185">Reference proteome</keyword>